<organism evidence="2 3">
    <name type="scientific">Forsythia ovata</name>
    <dbReference type="NCBI Taxonomy" id="205694"/>
    <lineage>
        <taxon>Eukaryota</taxon>
        <taxon>Viridiplantae</taxon>
        <taxon>Streptophyta</taxon>
        <taxon>Embryophyta</taxon>
        <taxon>Tracheophyta</taxon>
        <taxon>Spermatophyta</taxon>
        <taxon>Magnoliopsida</taxon>
        <taxon>eudicotyledons</taxon>
        <taxon>Gunneridae</taxon>
        <taxon>Pentapetalae</taxon>
        <taxon>asterids</taxon>
        <taxon>lamiids</taxon>
        <taxon>Lamiales</taxon>
        <taxon>Oleaceae</taxon>
        <taxon>Forsythieae</taxon>
        <taxon>Forsythia</taxon>
    </lineage>
</organism>
<evidence type="ECO:0000313" key="3">
    <source>
        <dbReference type="Proteomes" id="UP001604277"/>
    </source>
</evidence>
<comment type="caution">
    <text evidence="2">The sequence shown here is derived from an EMBL/GenBank/DDBJ whole genome shotgun (WGS) entry which is preliminary data.</text>
</comment>
<name>A0ABD1RPC4_9LAMI</name>
<feature type="region of interest" description="Disordered" evidence="1">
    <location>
        <begin position="30"/>
        <end position="49"/>
    </location>
</feature>
<feature type="compositionally biased region" description="Low complexity" evidence="1">
    <location>
        <begin position="34"/>
        <end position="49"/>
    </location>
</feature>
<dbReference type="EMBL" id="JBFOLJ010000012">
    <property type="protein sequence ID" value="KAL2489697.1"/>
    <property type="molecule type" value="Genomic_DNA"/>
</dbReference>
<accession>A0ABD1RPC4</accession>
<reference evidence="3" key="1">
    <citation type="submission" date="2024-07" db="EMBL/GenBank/DDBJ databases">
        <title>Two chromosome-level genome assemblies of Korean endemic species Abeliophyllum distichum and Forsythia ovata (Oleaceae).</title>
        <authorList>
            <person name="Jang H."/>
        </authorList>
    </citation>
    <scope>NUCLEOTIDE SEQUENCE [LARGE SCALE GENOMIC DNA]</scope>
</reference>
<dbReference type="AlphaFoldDB" id="A0ABD1RPC4"/>
<dbReference type="Proteomes" id="UP001604277">
    <property type="component" value="Unassembled WGS sequence"/>
</dbReference>
<gene>
    <name evidence="2" type="ORF">Fot_42989</name>
</gene>
<proteinExistence type="predicted"/>
<sequence length="102" mass="11124">MLDLNLTIDPNGSIFDRIETVLEEQIKLGKGQMENSDNSNSSIVNVESSNAGDEDSCLNPFFSFDVLKSNGEVNDYGESENRGCGFVTNELFPVREGADVAI</sequence>
<keyword evidence="3" id="KW-1185">Reference proteome</keyword>
<protein>
    <submittedName>
        <fullName evidence="2">Ethylene-responsive transcription factor Related to AP22-7-like</fullName>
    </submittedName>
</protein>
<evidence type="ECO:0000256" key="1">
    <source>
        <dbReference type="SAM" id="MobiDB-lite"/>
    </source>
</evidence>
<evidence type="ECO:0000313" key="2">
    <source>
        <dbReference type="EMBL" id="KAL2489697.1"/>
    </source>
</evidence>